<evidence type="ECO:0000256" key="1">
    <source>
        <dbReference type="SAM" id="MobiDB-lite"/>
    </source>
</evidence>
<dbReference type="EMBL" id="BAABAJ010000020">
    <property type="protein sequence ID" value="GAA3934296.1"/>
    <property type="molecule type" value="Genomic_DNA"/>
</dbReference>
<keyword evidence="3" id="KW-1185">Reference proteome</keyword>
<proteinExistence type="predicted"/>
<protein>
    <recommendedName>
        <fullName evidence="4">Restriction endonuclease type IV Mrr domain-containing protein</fullName>
    </recommendedName>
</protein>
<dbReference type="RefSeq" id="WP_425578630.1">
    <property type="nucleotide sequence ID" value="NZ_BAABAJ010000020.1"/>
</dbReference>
<feature type="compositionally biased region" description="Pro residues" evidence="1">
    <location>
        <begin position="316"/>
        <end position="327"/>
    </location>
</feature>
<feature type="compositionally biased region" description="Low complexity" evidence="1">
    <location>
        <begin position="120"/>
        <end position="129"/>
    </location>
</feature>
<feature type="compositionally biased region" description="Low complexity" evidence="1">
    <location>
        <begin position="168"/>
        <end position="177"/>
    </location>
</feature>
<name>A0ABP7N1F5_9ACTN</name>
<gene>
    <name evidence="2" type="ORF">GCM10022244_48370</name>
</gene>
<sequence>MAESVAVRCPECGRTQGYTAPVFPCACGSPVAPPVIAGATALPITHRNWTDEWVTVRCRACGREDDWPHPELGCACGAVLRVPVRAVDGTEPEGDCPDHGAGASGAPGVRGASATSGYREAAGAAEAPGPRAPDPRDGGSGPAEGTAPAPGGTGPVAGNGDGAPVPPVAGTAPVDGATLRREPGAPRPEAPLTGGPGPVTYRPGTAAGAGTPSRATGLPAPSGTGAGDPAGPPPRTAARTSGSDWFGPSPAGRTTTDPGTGGPHPGEAGDDGPPAGGPRGGDPLPEGPTAAPGADPDRAAPRSPAPRPFTDRHPADLPPPLAAPRPAPLRAAFRPVTIRTARDAVAAAAGYLRWLGFRDVVQPEERPASGVDLRGPGLVAQVNPSTRPAGLRAVECLWLTGLSSSAVGVFFSLAGYTPEARARAAEIGLPLFVLDLTGTPQPVNRAADELAEGGA</sequence>
<feature type="compositionally biased region" description="Low complexity" evidence="1">
    <location>
        <begin position="281"/>
        <end position="294"/>
    </location>
</feature>
<comment type="caution">
    <text evidence="2">The sequence shown here is derived from an EMBL/GenBank/DDBJ whole genome shotgun (WGS) entry which is preliminary data.</text>
</comment>
<evidence type="ECO:0000313" key="3">
    <source>
        <dbReference type="Proteomes" id="UP001501000"/>
    </source>
</evidence>
<reference evidence="3" key="1">
    <citation type="journal article" date="2019" name="Int. J. Syst. Evol. Microbiol.">
        <title>The Global Catalogue of Microorganisms (GCM) 10K type strain sequencing project: providing services to taxonomists for standard genome sequencing and annotation.</title>
        <authorList>
            <consortium name="The Broad Institute Genomics Platform"/>
            <consortium name="The Broad Institute Genome Sequencing Center for Infectious Disease"/>
            <person name="Wu L."/>
            <person name="Ma J."/>
        </authorList>
    </citation>
    <scope>NUCLEOTIDE SEQUENCE [LARGE SCALE GENOMIC DNA]</scope>
    <source>
        <strain evidence="3">JCM 16956</strain>
    </source>
</reference>
<accession>A0ABP7N1F5</accession>
<evidence type="ECO:0000313" key="2">
    <source>
        <dbReference type="EMBL" id="GAA3934296.1"/>
    </source>
</evidence>
<feature type="compositionally biased region" description="Low complexity" evidence="1">
    <location>
        <begin position="219"/>
        <end position="229"/>
    </location>
</feature>
<evidence type="ECO:0008006" key="4">
    <source>
        <dbReference type="Google" id="ProtNLM"/>
    </source>
</evidence>
<organism evidence="2 3">
    <name type="scientific">Streptomyces gulbargensis</name>
    <dbReference type="NCBI Taxonomy" id="364901"/>
    <lineage>
        <taxon>Bacteria</taxon>
        <taxon>Bacillati</taxon>
        <taxon>Actinomycetota</taxon>
        <taxon>Actinomycetes</taxon>
        <taxon>Kitasatosporales</taxon>
        <taxon>Streptomycetaceae</taxon>
        <taxon>Streptomyces</taxon>
    </lineage>
</organism>
<feature type="region of interest" description="Disordered" evidence="1">
    <location>
        <begin position="90"/>
        <end position="328"/>
    </location>
</feature>
<feature type="compositionally biased region" description="Gly residues" evidence="1">
    <location>
        <begin position="151"/>
        <end position="161"/>
    </location>
</feature>
<dbReference type="Proteomes" id="UP001501000">
    <property type="component" value="Unassembled WGS sequence"/>
</dbReference>